<dbReference type="InterPro" id="IPR025720">
    <property type="entry name" value="RibU"/>
</dbReference>
<dbReference type="Proteomes" id="UP000220157">
    <property type="component" value="Unassembled WGS sequence"/>
</dbReference>
<keyword evidence="3 8" id="KW-0813">Transport</keyword>
<dbReference type="RefSeq" id="WP_005926789.1">
    <property type="nucleotide sequence ID" value="NZ_BNEV01000016.1"/>
</dbReference>
<dbReference type="Proteomes" id="UP000462091">
    <property type="component" value="Unassembled WGS sequence"/>
</dbReference>
<feature type="transmembrane region" description="Helical" evidence="9">
    <location>
        <begin position="166"/>
        <end position="188"/>
    </location>
</feature>
<evidence type="ECO:0000313" key="19">
    <source>
        <dbReference type="EMBL" id="RGC21220.1"/>
    </source>
</evidence>
<reference evidence="25 26" key="4">
    <citation type="submission" date="2018-08" db="EMBL/GenBank/DDBJ databases">
        <title>A genome reference for cultivated species of the human gut microbiota.</title>
        <authorList>
            <person name="Zou Y."/>
            <person name="Xue W."/>
            <person name="Luo G."/>
        </authorList>
    </citation>
    <scope>NUCLEOTIDE SEQUENCE [LARGE SCALE GENOMIC DNA]</scope>
    <source>
        <strain evidence="18 27">AF29-11BH</strain>
        <strain evidence="17 26">AF31-14AC</strain>
        <strain evidence="19 25">AM37-13AC</strain>
    </source>
</reference>
<feature type="transmembrane region" description="Helical" evidence="9">
    <location>
        <begin position="44"/>
        <end position="64"/>
    </location>
</feature>
<keyword evidence="5 9" id="KW-0812">Transmembrane</keyword>
<dbReference type="PIRSF" id="PIRSF037778">
    <property type="entry name" value="UCP037778_transp_RibU"/>
    <property type="match status" value="1"/>
</dbReference>
<evidence type="ECO:0000313" key="10">
    <source>
        <dbReference type="EMBL" id="MSC50418.1"/>
    </source>
</evidence>
<reference evidence="20 21" key="1">
    <citation type="journal article" date="2017" name="Front. Microbiol.">
        <title>New Insights into the Diversity of the Genus Faecalibacterium.</title>
        <authorList>
            <person name="Benevides L."/>
            <person name="Burman S."/>
            <person name="Martin R."/>
            <person name="Robert V."/>
            <person name="Thomas M."/>
            <person name="Miquel S."/>
            <person name="Chain F."/>
            <person name="Sokol H."/>
            <person name="Bermudez-Humaran L.G."/>
            <person name="Morrison M."/>
            <person name="Langella P."/>
            <person name="Azevedo V.A."/>
            <person name="Chatel J.M."/>
            <person name="Soares S."/>
        </authorList>
    </citation>
    <scope>NUCLEOTIDE SEQUENCE [LARGE SCALE GENOMIC DNA]</scope>
    <source>
        <strain evidence="12 20">CNCM I 4546</strain>
        <strain evidence="13 21">CNCM I 4573</strain>
        <strain evidence="14 22">CNCM I 4644</strain>
    </source>
</reference>
<evidence type="ECO:0000313" key="14">
    <source>
        <dbReference type="EMBL" id="PDX83527.1"/>
    </source>
</evidence>
<reference evidence="12" key="2">
    <citation type="submission" date="2017-07" db="EMBL/GenBank/DDBJ databases">
        <authorList>
            <person name="Sun Z.S."/>
            <person name="Albrecht U."/>
            <person name="Echele G."/>
            <person name="Lee C.C."/>
        </authorList>
    </citation>
    <scope>NUCLEOTIDE SEQUENCE</scope>
    <source>
        <strain evidence="12">CNCM I 4546</strain>
        <strain evidence="13">CNCM I 4573</strain>
        <strain evidence="14">CNCM I 4644</strain>
    </source>
</reference>
<dbReference type="Proteomes" id="UP000219901">
    <property type="component" value="Unassembled WGS sequence"/>
</dbReference>
<organism evidence="12 20">
    <name type="scientific">Faecalibacterium prausnitzii</name>
    <dbReference type="NCBI Taxonomy" id="853"/>
    <lineage>
        <taxon>Bacteria</taxon>
        <taxon>Bacillati</taxon>
        <taxon>Bacillota</taxon>
        <taxon>Clostridia</taxon>
        <taxon>Eubacteriales</taxon>
        <taxon>Oscillospiraceae</taxon>
        <taxon>Faecalibacterium</taxon>
    </lineage>
</organism>
<evidence type="ECO:0000256" key="4">
    <source>
        <dbReference type="ARBA" id="ARBA00022475"/>
    </source>
</evidence>
<evidence type="ECO:0000313" key="23">
    <source>
        <dbReference type="Proteomes" id="UP000250550"/>
    </source>
</evidence>
<dbReference type="PANTHER" id="PTHR38438">
    <property type="entry name" value="RIBOFLAVIN TRANSPORTER RIBU"/>
    <property type="match status" value="1"/>
</dbReference>
<dbReference type="EMBL" id="NMTZ01000026">
    <property type="protein sequence ID" value="PDX83527.1"/>
    <property type="molecule type" value="Genomic_DNA"/>
</dbReference>
<dbReference type="Gene3D" id="1.10.1760.20">
    <property type="match status" value="1"/>
</dbReference>
<evidence type="ECO:0000313" key="25">
    <source>
        <dbReference type="Proteomes" id="UP000260733"/>
    </source>
</evidence>
<dbReference type="EMBL" id="PRLF01000001">
    <property type="protein sequence ID" value="RAW67440.1"/>
    <property type="molecule type" value="Genomic_DNA"/>
</dbReference>
<evidence type="ECO:0000313" key="12">
    <source>
        <dbReference type="EMBL" id="PDX71178.1"/>
    </source>
</evidence>
<dbReference type="Proteomes" id="UP000260783">
    <property type="component" value="Unassembled WGS sequence"/>
</dbReference>
<comment type="similarity">
    <text evidence="2 8">Belongs to the prokaryotic riboflavin transporter (P-RFT) (TC 2.A.87) family.</text>
</comment>
<dbReference type="EMBL" id="WKQE01000001">
    <property type="protein sequence ID" value="MSC79583.1"/>
    <property type="molecule type" value="Genomic_DNA"/>
</dbReference>
<dbReference type="EMBL" id="QVEW01000001">
    <property type="protein sequence ID" value="RGC02684.1"/>
    <property type="molecule type" value="Genomic_DNA"/>
</dbReference>
<dbReference type="EMBL" id="NMTV01000071">
    <property type="protein sequence ID" value="PDX71178.1"/>
    <property type="molecule type" value="Genomic_DNA"/>
</dbReference>
<dbReference type="GO" id="GO:0032217">
    <property type="term" value="F:riboflavin transmembrane transporter activity"/>
    <property type="evidence" value="ECO:0007669"/>
    <property type="project" value="UniProtKB-UniRule"/>
</dbReference>
<dbReference type="InterPro" id="IPR024529">
    <property type="entry name" value="ECF_trnsprt_substrate-spec"/>
</dbReference>
<sequence>MKKNTTHNLTVAAMLSAVAFILMFIEFPLPMLIPSFVKMDFSDLPALLGAFALGPVYGVVISFMKNLLHIIIKGTSTACVGELCNFMLGAVFSAVAGFVYKRHKSRKTAILGAIAGAAVMAVFSVPSNYFITYPAYVQFYHMPLEAILGMYQAILPSADSLIKCLVIFNMPFTLVKGLLDAVLCLLIYKPLSPILHGRK</sequence>
<dbReference type="Proteomes" id="UP000260782">
    <property type="component" value="Unassembled WGS sequence"/>
</dbReference>
<feature type="transmembrane region" description="Helical" evidence="9">
    <location>
        <begin position="110"/>
        <end position="131"/>
    </location>
</feature>
<keyword evidence="4 8" id="KW-1003">Cell membrane</keyword>
<dbReference type="GO" id="GO:0005886">
    <property type="term" value="C:plasma membrane"/>
    <property type="evidence" value="ECO:0007669"/>
    <property type="project" value="UniProtKB-SubCell"/>
</dbReference>
<dbReference type="EMBL" id="NMTW01000053">
    <property type="protein sequence ID" value="PDX74100.1"/>
    <property type="molecule type" value="Genomic_DNA"/>
</dbReference>
<evidence type="ECO:0000256" key="5">
    <source>
        <dbReference type="ARBA" id="ARBA00022692"/>
    </source>
</evidence>
<gene>
    <name evidence="15" type="ORF">C4N21_01835</name>
    <name evidence="16" type="ORF">C7J97_04260</name>
    <name evidence="12" type="ORF">CGS55_13375</name>
    <name evidence="13" type="ORF">CGS56_13730</name>
    <name evidence="14" type="ORF">CGS59_11655</name>
    <name evidence="19" type="ORF">DW855_02015</name>
    <name evidence="18" type="ORF">DWZ04_02190</name>
    <name evidence="17" type="ORF">DWZ25_13395</name>
    <name evidence="11" type="ORF">GKD85_01875</name>
    <name evidence="10" type="ORF">GKE10_00530</name>
</gene>
<accession>A0A2A6ZWN6</accession>
<evidence type="ECO:0000313" key="17">
    <source>
        <dbReference type="EMBL" id="RGB82703.1"/>
    </source>
</evidence>
<dbReference type="Proteomes" id="UP000220480">
    <property type="component" value="Unassembled WGS sequence"/>
</dbReference>
<dbReference type="PANTHER" id="PTHR38438:SF1">
    <property type="entry name" value="RIBOFLAVIN TRANSPORTER RIBU"/>
    <property type="match status" value="1"/>
</dbReference>
<evidence type="ECO:0000313" key="21">
    <source>
        <dbReference type="Proteomes" id="UP000220157"/>
    </source>
</evidence>
<keyword evidence="7 8" id="KW-0472">Membrane</keyword>
<evidence type="ECO:0000313" key="24">
    <source>
        <dbReference type="Proteomes" id="UP000252378"/>
    </source>
</evidence>
<proteinExistence type="inferred from homology"/>
<dbReference type="EMBL" id="WKQM01000001">
    <property type="protein sequence ID" value="MSC50418.1"/>
    <property type="molecule type" value="Genomic_DNA"/>
</dbReference>
<dbReference type="Proteomes" id="UP000477010">
    <property type="component" value="Unassembled WGS sequence"/>
</dbReference>
<dbReference type="EMBL" id="QVES01000020">
    <property type="protein sequence ID" value="RGB82703.1"/>
    <property type="molecule type" value="Genomic_DNA"/>
</dbReference>
<evidence type="ECO:0000313" key="16">
    <source>
        <dbReference type="EMBL" id="RCH47331.1"/>
    </source>
</evidence>
<dbReference type="AlphaFoldDB" id="A0A2A6ZWN6"/>
<evidence type="ECO:0000313" key="18">
    <source>
        <dbReference type="EMBL" id="RGC02684.1"/>
    </source>
</evidence>
<evidence type="ECO:0000256" key="1">
    <source>
        <dbReference type="ARBA" id="ARBA00004651"/>
    </source>
</evidence>
<comment type="caution">
    <text evidence="12">The sequence shown here is derived from an EMBL/GenBank/DDBJ whole genome shotgun (WGS) entry which is preliminary data.</text>
</comment>
<dbReference type="Proteomes" id="UP000252378">
    <property type="component" value="Unassembled WGS sequence"/>
</dbReference>
<protein>
    <recommendedName>
        <fullName evidence="8">Riboflavin transporter</fullName>
    </recommendedName>
</protein>
<dbReference type="EMBL" id="PXUP01000004">
    <property type="protein sequence ID" value="RCH47331.1"/>
    <property type="molecule type" value="Genomic_DNA"/>
</dbReference>
<evidence type="ECO:0000256" key="7">
    <source>
        <dbReference type="ARBA" id="ARBA00023136"/>
    </source>
</evidence>
<evidence type="ECO:0000313" key="27">
    <source>
        <dbReference type="Proteomes" id="UP000260783"/>
    </source>
</evidence>
<comment type="function">
    <text evidence="8">Probably a riboflavin-binding protein that interacts with the energy-coupling factor (ECF) ABC-transporter complex.</text>
</comment>
<dbReference type="EMBL" id="QVFB01000002">
    <property type="protein sequence ID" value="RGC21220.1"/>
    <property type="molecule type" value="Genomic_DNA"/>
</dbReference>
<evidence type="ECO:0000256" key="3">
    <source>
        <dbReference type="ARBA" id="ARBA00022448"/>
    </source>
</evidence>
<evidence type="ECO:0000313" key="20">
    <source>
        <dbReference type="Proteomes" id="UP000219901"/>
    </source>
</evidence>
<reference evidence="15 23" key="3">
    <citation type="submission" date="2018-02" db="EMBL/GenBank/DDBJ databases">
        <title>Complete genome sequencing of Faecalibacterium prausnitzii strains isolated from the human gut.</title>
        <authorList>
            <person name="Fitzgerald B.C."/>
            <person name="Shkoporov A.N."/>
            <person name="Ross P.R."/>
            <person name="Hill C."/>
        </authorList>
    </citation>
    <scope>NUCLEOTIDE SEQUENCE [LARGE SCALE GENOMIC DNA]</scope>
    <source>
        <strain evidence="15 23">APC924/119</strain>
        <strain evidence="16 24">ATCC 27768</strain>
    </source>
</reference>
<evidence type="ECO:0000256" key="8">
    <source>
        <dbReference type="PIRNR" id="PIRNR037778"/>
    </source>
</evidence>
<evidence type="ECO:0000256" key="9">
    <source>
        <dbReference type="SAM" id="Phobius"/>
    </source>
</evidence>
<name>A0A2A6ZWN6_9FIRM</name>
<evidence type="ECO:0000313" key="29">
    <source>
        <dbReference type="Proteomes" id="UP000477010"/>
    </source>
</evidence>
<evidence type="ECO:0000313" key="22">
    <source>
        <dbReference type="Proteomes" id="UP000220480"/>
    </source>
</evidence>
<comment type="subcellular location">
    <subcellularLocation>
        <location evidence="1">Cell membrane</location>
        <topology evidence="1">Multi-pass membrane protein</topology>
    </subcellularLocation>
</comment>
<evidence type="ECO:0000313" key="15">
    <source>
        <dbReference type="EMBL" id="RAW67440.1"/>
    </source>
</evidence>
<evidence type="ECO:0000313" key="26">
    <source>
        <dbReference type="Proteomes" id="UP000260782"/>
    </source>
</evidence>
<evidence type="ECO:0000313" key="13">
    <source>
        <dbReference type="EMBL" id="PDX74100.1"/>
    </source>
</evidence>
<dbReference type="Proteomes" id="UP000250550">
    <property type="component" value="Unassembled WGS sequence"/>
</dbReference>
<evidence type="ECO:0000256" key="6">
    <source>
        <dbReference type="ARBA" id="ARBA00022989"/>
    </source>
</evidence>
<feature type="transmembrane region" description="Helical" evidence="9">
    <location>
        <begin position="12"/>
        <end position="32"/>
    </location>
</feature>
<evidence type="ECO:0000313" key="11">
    <source>
        <dbReference type="EMBL" id="MSC79583.1"/>
    </source>
</evidence>
<keyword evidence="6 9" id="KW-1133">Transmembrane helix</keyword>
<dbReference type="Proteomes" id="UP000260733">
    <property type="component" value="Unassembled WGS sequence"/>
</dbReference>
<evidence type="ECO:0000256" key="2">
    <source>
        <dbReference type="ARBA" id="ARBA00005540"/>
    </source>
</evidence>
<dbReference type="GeneID" id="75069209"/>
<dbReference type="Pfam" id="PF12822">
    <property type="entry name" value="ECF_trnsprt"/>
    <property type="match status" value="1"/>
</dbReference>
<reference evidence="28 29" key="5">
    <citation type="journal article" date="2019" name="Nat. Med.">
        <title>A library of human gut bacterial isolates paired with longitudinal multiomics data enables mechanistic microbiome research.</title>
        <authorList>
            <person name="Poyet M."/>
            <person name="Groussin M."/>
            <person name="Gibbons S.M."/>
            <person name="Avila-Pacheco J."/>
            <person name="Jiang X."/>
            <person name="Kearney S.M."/>
            <person name="Perrotta A.R."/>
            <person name="Berdy B."/>
            <person name="Zhao S."/>
            <person name="Lieberman T.D."/>
            <person name="Swanson P.K."/>
            <person name="Smith M."/>
            <person name="Roesemann S."/>
            <person name="Alexander J.E."/>
            <person name="Rich S.A."/>
            <person name="Livny J."/>
            <person name="Vlamakis H."/>
            <person name="Clish C."/>
            <person name="Bullock K."/>
            <person name="Deik A."/>
            <person name="Scott J."/>
            <person name="Pierce K.A."/>
            <person name="Xavier R.J."/>
            <person name="Alm E.J."/>
        </authorList>
    </citation>
    <scope>NUCLEOTIDE SEQUENCE [LARGE SCALE GENOMIC DNA]</scope>
    <source>
        <strain evidence="10 28">BIOML-B1</strain>
        <strain evidence="11 29">BIOML-B9</strain>
    </source>
</reference>
<evidence type="ECO:0000313" key="28">
    <source>
        <dbReference type="Proteomes" id="UP000462091"/>
    </source>
</evidence>